<dbReference type="PANTHER" id="PTHR23092:SF15">
    <property type="entry name" value="INACTIVE NON-CANONICAL POLY(A) RNA POLYMERASE PROTEIN TRF4-2-RELATED"/>
    <property type="match status" value="1"/>
</dbReference>
<dbReference type="InterPro" id="IPR054708">
    <property type="entry name" value="MTPAP-like_central"/>
</dbReference>
<dbReference type="EMBL" id="LN877953">
    <property type="protein sequence ID" value="CUV07349.1"/>
    <property type="molecule type" value="Genomic_DNA"/>
</dbReference>
<dbReference type="GO" id="GO:1990817">
    <property type="term" value="F:poly(A) RNA polymerase activity"/>
    <property type="evidence" value="ECO:0007669"/>
    <property type="project" value="InterPro"/>
</dbReference>
<evidence type="ECO:0000259" key="3">
    <source>
        <dbReference type="Pfam" id="PF03828"/>
    </source>
</evidence>
<dbReference type="CDD" id="cd05402">
    <property type="entry name" value="NT_PAP_TUTase"/>
    <property type="match status" value="1"/>
</dbReference>
<dbReference type="AlphaFoldDB" id="A0A0S4TKS8"/>
<keyword evidence="2" id="KW-0460">Magnesium</keyword>
<dbReference type="GO" id="GO:0046872">
    <property type="term" value="F:metal ion binding"/>
    <property type="evidence" value="ECO:0007669"/>
    <property type="project" value="UniProtKB-KW"/>
</dbReference>
<dbReference type="VEuPathDB" id="CryptoDB:ChTU502y2012_407g1770"/>
<keyword evidence="1" id="KW-0479">Metal-binding</keyword>
<sequence length="480" mass="55106">MFDTLKIKLDGPDAYLLEEEEKVKRSVVLNNMLRSAIQSRNKPDTSKMVETSEFINISSLKRKRNISNEQFLRSKLNSNGERLESRKYNFFGAGNENDAQGLDKIMKLPWEKIPRYLYMSSGVDLFFIHLNNEIVQLVKWLELTNSEHMLRTRALARITLISHSLWPGSKVQPFGSYYTGLSLPTGDLDVCILNVPGDPKRRLREFASILKEWRLCTGIELILTAKVPIIKYVDSEACISVDISLNQESSIDTTKHISECLKKFSTLRPLLIVIKLFLRQRGLDETYLGGLGSYSQFCLVLSFLQQHSSSYSHILYKSTTLGHLLFDFLELFGIVFNYSSTGIRLKGKGEYFNRLTTKSDSTLFLESPLPPHNDLGRGAFKYNDVRESFRLAFLDLVESRGRFNKICSSLEETKFKSPEYYSIISSIICTDYELFQCRARTVDKTQLSISAYRKPPYISNEIIKKVKLEMEKLDINVNAT</sequence>
<dbReference type="InterPro" id="IPR045862">
    <property type="entry name" value="Trf4-like"/>
</dbReference>
<dbReference type="Proteomes" id="UP001429100">
    <property type="component" value="Unassembled WGS sequence"/>
</dbReference>
<gene>
    <name evidence="5" type="ORF">CHUDEA7_3630</name>
    <name evidence="6" type="ORF">GY17_00003081</name>
</gene>
<dbReference type="Gene3D" id="1.10.1410.10">
    <property type="match status" value="1"/>
</dbReference>
<dbReference type="VEuPathDB" id="CryptoDB:CHUDEA7_3630"/>
<reference evidence="6 7" key="3">
    <citation type="submission" date="2017-10" db="EMBL/GenBank/DDBJ databases">
        <title>Consistent, comparative and evidence-based genome annotation and re-annotation for the closely-related species, Cryptosporidium parvum, C. hominis and C. tyzzeri.</title>
        <authorList>
            <person name="Baptista R.P."/>
            <person name="Li Y."/>
            <person name="Sateriale A."/>
            <person name="Striepen B."/>
            <person name="Kissinger J.C."/>
        </authorList>
    </citation>
    <scope>NUCLEOTIDE SEQUENCE [LARGE SCALE GENOMIC DNA]</scope>
    <source>
        <strain evidence="6">30976</strain>
    </source>
</reference>
<feature type="domain" description="Poly(A) RNA polymerase mitochondrial-like central palm" evidence="4">
    <location>
        <begin position="130"/>
        <end position="257"/>
    </location>
</feature>
<evidence type="ECO:0000313" key="7">
    <source>
        <dbReference type="Proteomes" id="UP001429100"/>
    </source>
</evidence>
<organism evidence="5">
    <name type="scientific">Cryptosporidium hominis</name>
    <dbReference type="NCBI Taxonomy" id="237895"/>
    <lineage>
        <taxon>Eukaryota</taxon>
        <taxon>Sar</taxon>
        <taxon>Alveolata</taxon>
        <taxon>Apicomplexa</taxon>
        <taxon>Conoidasida</taxon>
        <taxon>Coccidia</taxon>
        <taxon>Eucoccidiorida</taxon>
        <taxon>Eimeriorina</taxon>
        <taxon>Cryptosporidiidae</taxon>
        <taxon>Cryptosporidium</taxon>
    </lineage>
</organism>
<keyword evidence="7" id="KW-1185">Reference proteome</keyword>
<dbReference type="InterPro" id="IPR002058">
    <property type="entry name" value="PAP_assoc"/>
</dbReference>
<reference evidence="6 7" key="1">
    <citation type="submission" date="2014-11" db="EMBL/GenBank/DDBJ databases">
        <title>Comparative genomic analysis of Cryptosporidium hominis reveals occurrence of genetic recombination in virulent subtypes.</title>
        <authorList>
            <person name="Guo Y."/>
            <person name="Tang K."/>
            <person name="Frace M."/>
            <person name="Li N."/>
            <person name="Roellig D.M."/>
            <person name="Sammons S."/>
            <person name="Knipe K."/>
            <person name="Rowe L."/>
            <person name="Feng Y."/>
            <person name="Xiao L."/>
        </authorList>
    </citation>
    <scope>NUCLEOTIDE SEQUENCE [LARGE SCALE GENOMIC DNA]</scope>
    <source>
        <strain evidence="6">30976</strain>
    </source>
</reference>
<protein>
    <submittedName>
        <fullName evidence="5">Uncharacterized protein</fullName>
    </submittedName>
</protein>
<dbReference type="Proteomes" id="UP000199752">
    <property type="component" value="Chromosome 7"/>
</dbReference>
<name>A0A0S4TKS8_CRYHO</name>
<proteinExistence type="predicted"/>
<dbReference type="GO" id="GO:0043634">
    <property type="term" value="P:polyadenylation-dependent ncRNA catabolic process"/>
    <property type="evidence" value="ECO:0007669"/>
    <property type="project" value="TreeGrafter"/>
</dbReference>
<feature type="domain" description="PAP-associated" evidence="3">
    <location>
        <begin position="320"/>
        <end position="360"/>
    </location>
</feature>
<evidence type="ECO:0000313" key="6">
    <source>
        <dbReference type="EMBL" id="PPS93998.1"/>
    </source>
</evidence>
<dbReference type="PANTHER" id="PTHR23092">
    <property type="entry name" value="POLY(A) RNA POLYMERASE"/>
    <property type="match status" value="1"/>
</dbReference>
<evidence type="ECO:0000256" key="2">
    <source>
        <dbReference type="ARBA" id="ARBA00022842"/>
    </source>
</evidence>
<evidence type="ECO:0000313" key="5">
    <source>
        <dbReference type="EMBL" id="CUV07349.1"/>
    </source>
</evidence>
<dbReference type="VEuPathDB" id="CryptoDB:Chro.70404"/>
<dbReference type="VEuPathDB" id="CryptoDB:GY17_00003081"/>
<dbReference type="EMBL" id="JTAI01000005">
    <property type="protein sequence ID" value="PPS93998.1"/>
    <property type="molecule type" value="Genomic_DNA"/>
</dbReference>
<dbReference type="Pfam" id="PF03828">
    <property type="entry name" value="PAP_assoc"/>
    <property type="match status" value="1"/>
</dbReference>
<dbReference type="GO" id="GO:0031123">
    <property type="term" value="P:RNA 3'-end processing"/>
    <property type="evidence" value="ECO:0007669"/>
    <property type="project" value="TreeGrafter"/>
</dbReference>
<dbReference type="SUPFAM" id="SSF81301">
    <property type="entry name" value="Nucleotidyltransferase"/>
    <property type="match status" value="1"/>
</dbReference>
<dbReference type="GO" id="GO:0003729">
    <property type="term" value="F:mRNA binding"/>
    <property type="evidence" value="ECO:0007669"/>
    <property type="project" value="TreeGrafter"/>
</dbReference>
<dbReference type="GO" id="GO:0005730">
    <property type="term" value="C:nucleolus"/>
    <property type="evidence" value="ECO:0007669"/>
    <property type="project" value="TreeGrafter"/>
</dbReference>
<dbReference type="GO" id="GO:0031499">
    <property type="term" value="C:TRAMP complex"/>
    <property type="evidence" value="ECO:0007669"/>
    <property type="project" value="TreeGrafter"/>
</dbReference>
<evidence type="ECO:0000256" key="1">
    <source>
        <dbReference type="ARBA" id="ARBA00022723"/>
    </source>
</evidence>
<evidence type="ECO:0000259" key="4">
    <source>
        <dbReference type="Pfam" id="PF22600"/>
    </source>
</evidence>
<dbReference type="Pfam" id="PF22600">
    <property type="entry name" value="MTPAP-like_central"/>
    <property type="match status" value="1"/>
</dbReference>
<dbReference type="Gene3D" id="3.30.460.10">
    <property type="entry name" value="Beta Polymerase, domain 2"/>
    <property type="match status" value="1"/>
</dbReference>
<reference evidence="5" key="2">
    <citation type="submission" date="2015-08" db="EMBL/GenBank/DDBJ databases">
        <authorList>
            <person name="Babu N.S."/>
            <person name="Beckwith C.J."/>
            <person name="Beseler K.G."/>
            <person name="Brison A."/>
            <person name="Carone J.V."/>
            <person name="Caskin T.P."/>
            <person name="Diamond M."/>
            <person name="Durham M.E."/>
            <person name="Foxe J.M."/>
            <person name="Go M."/>
            <person name="Henderson B.A."/>
            <person name="Jones I.B."/>
            <person name="McGettigan J.A."/>
            <person name="Micheletti S.J."/>
            <person name="Nasrallah M.E."/>
            <person name="Ortiz D."/>
            <person name="Piller C.R."/>
            <person name="Privatt S.R."/>
            <person name="Schneider S.L."/>
            <person name="Sharp S."/>
            <person name="Smith T.C."/>
            <person name="Stanton J.D."/>
            <person name="Ullery H.E."/>
            <person name="Wilson R.J."/>
            <person name="Serrano M.G."/>
            <person name="Buck G."/>
            <person name="Lee V."/>
            <person name="Wang Y."/>
            <person name="Carvalho R."/>
            <person name="Voegtly L."/>
            <person name="Shi R."/>
            <person name="Duckworth R."/>
            <person name="Johnson A."/>
            <person name="Loviza R."/>
            <person name="Walstead R."/>
            <person name="Shah Z."/>
            <person name="Kiflezghi M."/>
            <person name="Wade K."/>
            <person name="Ball S.L."/>
            <person name="Bradley K.W."/>
            <person name="Asai D.J."/>
            <person name="Bowman C.A."/>
            <person name="Russell D.A."/>
            <person name="Pope W.H."/>
            <person name="Jacobs-Sera D."/>
            <person name="Hendrix R.W."/>
            <person name="Hatfull G.F."/>
        </authorList>
    </citation>
    <scope>NUCLEOTIDE SEQUENCE [LARGE SCALE GENOMIC DNA]</scope>
</reference>
<dbReference type="SUPFAM" id="SSF81631">
    <property type="entry name" value="PAP/OAS1 substrate-binding domain"/>
    <property type="match status" value="1"/>
</dbReference>
<dbReference type="InterPro" id="IPR043519">
    <property type="entry name" value="NT_sf"/>
</dbReference>
<accession>A0A0S4TKS8</accession>